<dbReference type="EMBL" id="ASPP01013500">
    <property type="protein sequence ID" value="ETO19582.1"/>
    <property type="molecule type" value="Genomic_DNA"/>
</dbReference>
<sequence>MQIHNNNKNAEFFQKKNKQKHRQQKTGWNCKMKKLASTGTSSNKSVKSDKTTTTTTTTTKSSLGEGESRSSGVSESSNKENLNVQNALALKTPNDKSQQILAQLIRFQTLEKVQPQRSIHGHTPNPSSVVGGPTVANSRIHFVDSIFNVTLHF</sequence>
<feature type="region of interest" description="Disordered" evidence="1">
    <location>
        <begin position="1"/>
        <end position="87"/>
    </location>
</feature>
<dbReference type="AlphaFoldDB" id="X6N2P2"/>
<feature type="compositionally biased region" description="Basic residues" evidence="1">
    <location>
        <begin position="15"/>
        <end position="24"/>
    </location>
</feature>
<keyword evidence="3" id="KW-1185">Reference proteome</keyword>
<feature type="non-terminal residue" evidence="2">
    <location>
        <position position="153"/>
    </location>
</feature>
<reference evidence="2 3" key="1">
    <citation type="journal article" date="2013" name="Curr. Biol.">
        <title>The Genome of the Foraminiferan Reticulomyxa filosa.</title>
        <authorList>
            <person name="Glockner G."/>
            <person name="Hulsmann N."/>
            <person name="Schleicher M."/>
            <person name="Noegel A.A."/>
            <person name="Eichinger L."/>
            <person name="Gallinger C."/>
            <person name="Pawlowski J."/>
            <person name="Sierra R."/>
            <person name="Euteneuer U."/>
            <person name="Pillet L."/>
            <person name="Moustafa A."/>
            <person name="Platzer M."/>
            <person name="Groth M."/>
            <person name="Szafranski K."/>
            <person name="Schliwa M."/>
        </authorList>
    </citation>
    <scope>NUCLEOTIDE SEQUENCE [LARGE SCALE GENOMIC DNA]</scope>
</reference>
<protein>
    <submittedName>
        <fullName evidence="2">Uncharacterized protein</fullName>
    </submittedName>
</protein>
<name>X6N2P2_RETFI</name>
<feature type="compositionally biased region" description="Low complexity" evidence="1">
    <location>
        <begin position="40"/>
        <end position="76"/>
    </location>
</feature>
<evidence type="ECO:0000313" key="3">
    <source>
        <dbReference type="Proteomes" id="UP000023152"/>
    </source>
</evidence>
<dbReference type="Proteomes" id="UP000023152">
    <property type="component" value="Unassembled WGS sequence"/>
</dbReference>
<evidence type="ECO:0000256" key="1">
    <source>
        <dbReference type="SAM" id="MobiDB-lite"/>
    </source>
</evidence>
<proteinExistence type="predicted"/>
<gene>
    <name evidence="2" type="ORF">RFI_17645</name>
</gene>
<evidence type="ECO:0000313" key="2">
    <source>
        <dbReference type="EMBL" id="ETO19582.1"/>
    </source>
</evidence>
<comment type="caution">
    <text evidence="2">The sequence shown here is derived from an EMBL/GenBank/DDBJ whole genome shotgun (WGS) entry which is preliminary data.</text>
</comment>
<organism evidence="2 3">
    <name type="scientific">Reticulomyxa filosa</name>
    <dbReference type="NCBI Taxonomy" id="46433"/>
    <lineage>
        <taxon>Eukaryota</taxon>
        <taxon>Sar</taxon>
        <taxon>Rhizaria</taxon>
        <taxon>Retaria</taxon>
        <taxon>Foraminifera</taxon>
        <taxon>Monothalamids</taxon>
        <taxon>Reticulomyxidae</taxon>
        <taxon>Reticulomyxa</taxon>
    </lineage>
</organism>
<accession>X6N2P2</accession>